<keyword evidence="1" id="KW-0472">Membrane</keyword>
<comment type="caution">
    <text evidence="2">The sequence shown here is derived from an EMBL/GenBank/DDBJ whole genome shotgun (WGS) entry which is preliminary data.</text>
</comment>
<proteinExistence type="predicted"/>
<keyword evidence="1" id="KW-0812">Transmembrane</keyword>
<gene>
    <name evidence="2" type="ORF">Geu3261_0149_003</name>
</gene>
<evidence type="ECO:0000256" key="1">
    <source>
        <dbReference type="SAM" id="Phobius"/>
    </source>
</evidence>
<dbReference type="Proteomes" id="UP000032675">
    <property type="component" value="Unassembled WGS sequence"/>
</dbReference>
<accession>A0A0D6Q0R6</accession>
<organism evidence="2 3">
    <name type="scientific">Komagataeibacter europaeus NBRC 3261</name>
    <dbReference type="NCBI Taxonomy" id="1234669"/>
    <lineage>
        <taxon>Bacteria</taxon>
        <taxon>Pseudomonadati</taxon>
        <taxon>Pseudomonadota</taxon>
        <taxon>Alphaproteobacteria</taxon>
        <taxon>Acetobacterales</taxon>
        <taxon>Acetobacteraceae</taxon>
        <taxon>Komagataeibacter</taxon>
    </lineage>
</organism>
<dbReference type="RefSeq" id="WP_048851740.1">
    <property type="nucleotide sequence ID" value="NZ_BANI01000131.1"/>
</dbReference>
<feature type="transmembrane region" description="Helical" evidence="1">
    <location>
        <begin position="31"/>
        <end position="53"/>
    </location>
</feature>
<evidence type="ECO:0000313" key="3">
    <source>
        <dbReference type="Proteomes" id="UP000032675"/>
    </source>
</evidence>
<feature type="transmembrane region" description="Helical" evidence="1">
    <location>
        <begin position="7"/>
        <end position="25"/>
    </location>
</feature>
<dbReference type="AlphaFoldDB" id="A0A0D6Q0R6"/>
<keyword evidence="1" id="KW-1133">Transmembrane helix</keyword>
<evidence type="ECO:0000313" key="2">
    <source>
        <dbReference type="EMBL" id="GAN97167.1"/>
    </source>
</evidence>
<reference evidence="2 3" key="1">
    <citation type="submission" date="2012-11" db="EMBL/GenBank/DDBJ databases">
        <title>Whole genome sequence of Gluconacetobacter europaeus NBRC3261.</title>
        <authorList>
            <person name="Azuma Y."/>
            <person name="Higashiura N."/>
            <person name="Hirakawa H."/>
            <person name="Matsushita K."/>
        </authorList>
    </citation>
    <scope>NUCLEOTIDE SEQUENCE [LARGE SCALE GENOMIC DNA]</scope>
    <source>
        <strain evidence="2 3">NBRC 3261</strain>
    </source>
</reference>
<dbReference type="EMBL" id="BANI01000131">
    <property type="protein sequence ID" value="GAN97167.1"/>
    <property type="molecule type" value="Genomic_DNA"/>
</dbReference>
<name>A0A0D6Q0R6_KOMEU</name>
<sequence length="91" mass="10037">MRAIQFLFRATMGVVVMGAIAWWLAGSFFHVPVLGTGLAVEAVVFWVCGLLYTEDYPHHMATFAGMTVIFGLLSIAVMLPFARQFVMLHGT</sequence>
<protein>
    <submittedName>
        <fullName evidence="2">Uncharacterized protein</fullName>
    </submittedName>
</protein>
<feature type="transmembrane region" description="Helical" evidence="1">
    <location>
        <begin position="60"/>
        <end position="82"/>
    </location>
</feature>